<gene>
    <name evidence="1" type="ORF">S03H2_00067</name>
</gene>
<proteinExistence type="predicted"/>
<reference evidence="1" key="1">
    <citation type="journal article" date="2014" name="Front. Microbiol.">
        <title>High frequency of phylogenetically diverse reductive dehalogenase-homologous genes in deep subseafloor sedimentary metagenomes.</title>
        <authorList>
            <person name="Kawai M."/>
            <person name="Futagami T."/>
            <person name="Toyoda A."/>
            <person name="Takaki Y."/>
            <person name="Nishi S."/>
            <person name="Hori S."/>
            <person name="Arai W."/>
            <person name="Tsubouchi T."/>
            <person name="Morono Y."/>
            <person name="Uchiyama I."/>
            <person name="Ito T."/>
            <person name="Fujiyama A."/>
            <person name="Inagaki F."/>
            <person name="Takami H."/>
        </authorList>
    </citation>
    <scope>NUCLEOTIDE SEQUENCE</scope>
    <source>
        <strain evidence="1">Expedition CK06-06</strain>
    </source>
</reference>
<protein>
    <submittedName>
        <fullName evidence="1">Uncharacterized protein</fullName>
    </submittedName>
</protein>
<sequence>MNEKIMRKARFGEEVDRVKEGKCSLCEKEIDTVFAFRDGASKREFAISGLCQECQDKTFGVTRADYWKGCCLKTKGPTRSDMVSYQEYYWRLREMHQYRNADPIPSSEPTPVCENL</sequence>
<dbReference type="EMBL" id="BARU01000004">
    <property type="protein sequence ID" value="GAH25063.1"/>
    <property type="molecule type" value="Genomic_DNA"/>
</dbReference>
<dbReference type="AlphaFoldDB" id="X1FWC8"/>
<organism evidence="1">
    <name type="scientific">marine sediment metagenome</name>
    <dbReference type="NCBI Taxonomy" id="412755"/>
    <lineage>
        <taxon>unclassified sequences</taxon>
        <taxon>metagenomes</taxon>
        <taxon>ecological metagenomes</taxon>
    </lineage>
</organism>
<evidence type="ECO:0000313" key="1">
    <source>
        <dbReference type="EMBL" id="GAH25063.1"/>
    </source>
</evidence>
<name>X1FWC8_9ZZZZ</name>
<comment type="caution">
    <text evidence="1">The sequence shown here is derived from an EMBL/GenBank/DDBJ whole genome shotgun (WGS) entry which is preliminary data.</text>
</comment>
<accession>X1FWC8</accession>